<feature type="region of interest" description="Disordered" evidence="1">
    <location>
        <begin position="1"/>
        <end position="34"/>
    </location>
</feature>
<evidence type="ECO:0000256" key="1">
    <source>
        <dbReference type="SAM" id="MobiDB-lite"/>
    </source>
</evidence>
<evidence type="ECO:0000313" key="2">
    <source>
        <dbReference type="EMBL" id="CCD43820.1"/>
    </source>
</evidence>
<name>G2XTA6_BOTF4</name>
<gene>
    <name evidence="2" type="ORF">BofuT4_uP010680.1</name>
</gene>
<dbReference type="AlphaFoldDB" id="G2XTA6"/>
<evidence type="ECO:0000313" key="3">
    <source>
        <dbReference type="Proteomes" id="UP000008177"/>
    </source>
</evidence>
<organism evidence="2 3">
    <name type="scientific">Botryotinia fuckeliana (strain T4)</name>
    <name type="common">Noble rot fungus</name>
    <name type="synonym">Botrytis cinerea</name>
    <dbReference type="NCBI Taxonomy" id="999810"/>
    <lineage>
        <taxon>Eukaryota</taxon>
        <taxon>Fungi</taxon>
        <taxon>Dikarya</taxon>
        <taxon>Ascomycota</taxon>
        <taxon>Pezizomycotina</taxon>
        <taxon>Leotiomycetes</taxon>
        <taxon>Helotiales</taxon>
        <taxon>Sclerotiniaceae</taxon>
        <taxon>Botrytis</taxon>
    </lineage>
</organism>
<sequence length="34" mass="3691">MDKTGTDQQSSERHKIIGKQTKISIKTLDDGSGS</sequence>
<reference evidence="3" key="1">
    <citation type="journal article" date="2011" name="PLoS Genet.">
        <title>Genomic analysis of the necrotrophic fungal pathogens Sclerotinia sclerotiorum and Botrytis cinerea.</title>
        <authorList>
            <person name="Amselem J."/>
            <person name="Cuomo C.A."/>
            <person name="van Kan J.A."/>
            <person name="Viaud M."/>
            <person name="Benito E.P."/>
            <person name="Couloux A."/>
            <person name="Coutinho P.M."/>
            <person name="de Vries R.P."/>
            <person name="Dyer P.S."/>
            <person name="Fillinger S."/>
            <person name="Fournier E."/>
            <person name="Gout L."/>
            <person name="Hahn M."/>
            <person name="Kohn L."/>
            <person name="Lapalu N."/>
            <person name="Plummer K.M."/>
            <person name="Pradier J.M."/>
            <person name="Quevillon E."/>
            <person name="Sharon A."/>
            <person name="Simon A."/>
            <person name="ten Have A."/>
            <person name="Tudzynski B."/>
            <person name="Tudzynski P."/>
            <person name="Wincker P."/>
            <person name="Andrew M."/>
            <person name="Anthouard V."/>
            <person name="Beever R.E."/>
            <person name="Beffa R."/>
            <person name="Benoit I."/>
            <person name="Bouzid O."/>
            <person name="Brault B."/>
            <person name="Chen Z."/>
            <person name="Choquer M."/>
            <person name="Collemare J."/>
            <person name="Cotton P."/>
            <person name="Danchin E.G."/>
            <person name="Da Silva C."/>
            <person name="Gautier A."/>
            <person name="Giraud C."/>
            <person name="Giraud T."/>
            <person name="Gonzalez C."/>
            <person name="Grossetete S."/>
            <person name="Guldener U."/>
            <person name="Henrissat B."/>
            <person name="Howlett B.J."/>
            <person name="Kodira C."/>
            <person name="Kretschmer M."/>
            <person name="Lappartient A."/>
            <person name="Leroch M."/>
            <person name="Levis C."/>
            <person name="Mauceli E."/>
            <person name="Neuveglise C."/>
            <person name="Oeser B."/>
            <person name="Pearson M."/>
            <person name="Poulain J."/>
            <person name="Poussereau N."/>
            <person name="Quesneville H."/>
            <person name="Rascle C."/>
            <person name="Schumacher J."/>
            <person name="Segurens B."/>
            <person name="Sexton A."/>
            <person name="Silva E."/>
            <person name="Sirven C."/>
            <person name="Soanes D.M."/>
            <person name="Talbot N.J."/>
            <person name="Templeton M."/>
            <person name="Yandava C."/>
            <person name="Yarden O."/>
            <person name="Zeng Q."/>
            <person name="Rollins J.A."/>
            <person name="Lebrun M.H."/>
            <person name="Dickman M."/>
        </authorList>
    </citation>
    <scope>NUCLEOTIDE SEQUENCE [LARGE SCALE GENOMIC DNA]</scope>
    <source>
        <strain evidence="3">T4</strain>
    </source>
</reference>
<dbReference type="InParanoid" id="G2XTA6"/>
<proteinExistence type="predicted"/>
<dbReference type="HOGENOM" id="CLU_3376977_0_0_1"/>
<dbReference type="EMBL" id="FQ790265">
    <property type="protein sequence ID" value="CCD43820.1"/>
    <property type="molecule type" value="Genomic_DNA"/>
</dbReference>
<accession>G2XTA6</accession>
<feature type="compositionally biased region" description="Basic and acidic residues" evidence="1">
    <location>
        <begin position="1"/>
        <end position="15"/>
    </location>
</feature>
<protein>
    <submittedName>
        <fullName evidence="2">Uncharacterized protein</fullName>
    </submittedName>
</protein>
<dbReference type="Proteomes" id="UP000008177">
    <property type="component" value="Unplaced contigs"/>
</dbReference>